<dbReference type="Proteomes" id="UP000074561">
    <property type="component" value="Chromosome"/>
</dbReference>
<evidence type="ECO:0000256" key="4">
    <source>
        <dbReference type="ARBA" id="ARBA00022807"/>
    </source>
</evidence>
<feature type="signal peptide" evidence="5">
    <location>
        <begin position="1"/>
        <end position="19"/>
    </location>
</feature>
<dbReference type="InterPro" id="IPR051202">
    <property type="entry name" value="Peptidase_C40"/>
</dbReference>
<gene>
    <name evidence="8" type="ORF">CPter291_2110</name>
    <name evidence="7" type="ORF">CPter91_3259</name>
</gene>
<feature type="chain" id="PRO_5013475022" description="NlpC/P60 domain-containing protein" evidence="5">
    <location>
        <begin position="20"/>
        <end position="177"/>
    </location>
</feature>
<proteinExistence type="inferred from homology"/>
<evidence type="ECO:0000256" key="2">
    <source>
        <dbReference type="ARBA" id="ARBA00022670"/>
    </source>
</evidence>
<dbReference type="KEGG" id="cpra:CPter91_3259"/>
<evidence type="ECO:0000313" key="8">
    <source>
        <dbReference type="EMBL" id="AMP14374.1"/>
    </source>
</evidence>
<feature type="domain" description="NlpC/P60" evidence="6">
    <location>
        <begin position="43"/>
        <end position="167"/>
    </location>
</feature>
<keyword evidence="4" id="KW-0788">Thiol protease</keyword>
<dbReference type="EMBL" id="CP013236">
    <property type="protein sequence ID" value="AMP14374.1"/>
    <property type="molecule type" value="Genomic_DNA"/>
</dbReference>
<keyword evidence="10" id="KW-1185">Reference proteome</keyword>
<evidence type="ECO:0000256" key="1">
    <source>
        <dbReference type="ARBA" id="ARBA00007074"/>
    </source>
</evidence>
<dbReference type="Pfam" id="PF00877">
    <property type="entry name" value="NLPC_P60"/>
    <property type="match status" value="1"/>
</dbReference>
<dbReference type="Proteomes" id="UP000074914">
    <property type="component" value="Chromosome"/>
</dbReference>
<accession>A0A127Q693</accession>
<dbReference type="Gene3D" id="3.90.1720.10">
    <property type="entry name" value="endopeptidase domain like (from Nostoc punctiforme)"/>
    <property type="match status" value="1"/>
</dbReference>
<name>A0A127Q693_9BURK</name>
<keyword evidence="2" id="KW-0645">Protease</keyword>
<sequence>MALACTLIASLWLCSPARASDITVFEAPPQPVTTTRNKFQQFTDRASELAVSAMGMIGIHYKYGGNNPENGLDCSGLVRYVFKDAWGVNVPRTAAELSRSGEKIDKQDLQPGDLVFYNTLRRSFSHVGIYLGDNKFIHAPSTGGKVRIESMDLAYWKSRFNGARRINDPEPDGDNHQ</sequence>
<keyword evidence="3" id="KW-0378">Hydrolase</keyword>
<dbReference type="GO" id="GO:0008234">
    <property type="term" value="F:cysteine-type peptidase activity"/>
    <property type="evidence" value="ECO:0007669"/>
    <property type="project" value="UniProtKB-KW"/>
</dbReference>
<evidence type="ECO:0000256" key="5">
    <source>
        <dbReference type="SAM" id="SignalP"/>
    </source>
</evidence>
<evidence type="ECO:0000256" key="3">
    <source>
        <dbReference type="ARBA" id="ARBA00022801"/>
    </source>
</evidence>
<dbReference type="PROSITE" id="PS51935">
    <property type="entry name" value="NLPC_P60"/>
    <property type="match status" value="1"/>
</dbReference>
<comment type="similarity">
    <text evidence="1">Belongs to the peptidase C40 family.</text>
</comment>
<protein>
    <recommendedName>
        <fullName evidence="6">NlpC/P60 domain-containing protein</fullName>
    </recommendedName>
</protein>
<dbReference type="EMBL" id="CP013234">
    <property type="protein sequence ID" value="AMP05588.1"/>
    <property type="molecule type" value="Genomic_DNA"/>
</dbReference>
<evidence type="ECO:0000259" key="6">
    <source>
        <dbReference type="PROSITE" id="PS51935"/>
    </source>
</evidence>
<evidence type="ECO:0000313" key="9">
    <source>
        <dbReference type="Proteomes" id="UP000074561"/>
    </source>
</evidence>
<reference evidence="9 10" key="1">
    <citation type="submission" date="2015-11" db="EMBL/GenBank/DDBJ databases">
        <title>Exploring the genomic traits of fungus-feeding bacterial genus Collimonas.</title>
        <authorList>
            <person name="Song C."/>
            <person name="Schmidt R."/>
            <person name="de Jager V."/>
            <person name="Krzyzanowska D."/>
            <person name="Jongedijk E."/>
            <person name="Cankar K."/>
            <person name="Beekwilder J."/>
            <person name="van Veen A."/>
            <person name="de Boer W."/>
            <person name="van Veen J.A."/>
            <person name="Garbeva P."/>
        </authorList>
    </citation>
    <scope>NUCLEOTIDE SEQUENCE [LARGE SCALE GENOMIC DNA]</scope>
    <source>
        <strain evidence="8 10">Ter291</strain>
        <strain evidence="7 9">Ter91</strain>
    </source>
</reference>
<dbReference type="PANTHER" id="PTHR47053:SF1">
    <property type="entry name" value="MUREIN DD-ENDOPEPTIDASE MEPH-RELATED"/>
    <property type="match status" value="1"/>
</dbReference>
<organism evidence="7 9">
    <name type="scientific">Collimonas pratensis</name>
    <dbReference type="NCBI Taxonomy" id="279113"/>
    <lineage>
        <taxon>Bacteria</taxon>
        <taxon>Pseudomonadati</taxon>
        <taxon>Pseudomonadota</taxon>
        <taxon>Betaproteobacteria</taxon>
        <taxon>Burkholderiales</taxon>
        <taxon>Oxalobacteraceae</taxon>
        <taxon>Collimonas</taxon>
    </lineage>
</organism>
<dbReference type="AlphaFoldDB" id="A0A127Q693"/>
<dbReference type="STRING" id="279113.CPter91_3259"/>
<dbReference type="InterPro" id="IPR000064">
    <property type="entry name" value="NLP_P60_dom"/>
</dbReference>
<dbReference type="SUPFAM" id="SSF54001">
    <property type="entry name" value="Cysteine proteinases"/>
    <property type="match status" value="1"/>
</dbReference>
<evidence type="ECO:0000313" key="10">
    <source>
        <dbReference type="Proteomes" id="UP000074914"/>
    </source>
</evidence>
<evidence type="ECO:0000313" key="7">
    <source>
        <dbReference type="EMBL" id="AMP05588.1"/>
    </source>
</evidence>
<dbReference type="GO" id="GO:0006508">
    <property type="term" value="P:proteolysis"/>
    <property type="evidence" value="ECO:0007669"/>
    <property type="project" value="UniProtKB-KW"/>
</dbReference>
<dbReference type="InterPro" id="IPR038765">
    <property type="entry name" value="Papain-like_cys_pep_sf"/>
</dbReference>
<dbReference type="PANTHER" id="PTHR47053">
    <property type="entry name" value="MUREIN DD-ENDOPEPTIDASE MEPH-RELATED"/>
    <property type="match status" value="1"/>
</dbReference>
<dbReference type="PATRIC" id="fig|279113.10.peg.2108"/>
<keyword evidence="5" id="KW-0732">Signal</keyword>